<dbReference type="EnsemblMetazoa" id="tetur06g01560.1">
    <property type="protein sequence ID" value="tetur06g01560.1"/>
    <property type="gene ID" value="tetur06g01560"/>
</dbReference>
<protein>
    <recommendedName>
        <fullName evidence="3">Vitellogenin domain-containing protein</fullName>
    </recommendedName>
</protein>
<dbReference type="HOGENOM" id="CLU_287052_0_0_1"/>
<dbReference type="EMBL" id="CAEY01001794">
    <property type="status" value="NOT_ANNOTATED_CDS"/>
    <property type="molecule type" value="Genomic_DNA"/>
</dbReference>
<feature type="region of interest" description="Disordered" evidence="1">
    <location>
        <begin position="777"/>
        <end position="801"/>
    </location>
</feature>
<keyword evidence="5" id="KW-1185">Reference proteome</keyword>
<dbReference type="InterPro" id="IPR011030">
    <property type="entry name" value="Lipovitellin_superhlx_dom"/>
</dbReference>
<sequence length="1075" mass="120386">MKQISSIFVCLLIVSLLLTSINGETTKSDEMLTKLDCQEGETRSFRYSSETNLWGPMEEQIAVNAIVDIDCMGRDNNTGALKYMVQISNVKTDLKRDGKLINLQHRSEMGKIVRRREKRSEVSDWVAESWQKIKSFFTRFLRKQLNKQLEDKIELDLEGRGCTLPTNPKGSTADREKRSTSNSVNHLLDEKIELPFEFVQLPGGPIPEIRLSKLETNEAVKNFKKHIVDTFATQLATGKQSTIEKSPIGEHISHYEYHEVAPDQPIEETLSVAGYPSFMINRKGKAFVDDDKQESPTVNKKMQVIREVSRSDVIKVGSGSVLIHDPDQNDRDGFTIFIILLRLLLAGLISVDLTKPMDQSAKRRKRSLGLDDDLDGFMKVLTAYSMNSSPNQRAKRETGERLAKLRKVETDLDLVSESLVSSSSPETENQDRLVRLQGLITEIALSQQTFDFSKNSEQRNPDFDLLIAALQIEAKLKLTQTDGSSLSSMVRQTITRQKLDANCGAGTQFNLTKCHDLLVIATIAGSPVTLQVITESFASDPVGTSSVLSRVDHPSEELVANLVKQFTKTSAYGSPKGSMLMTLSSLAHKSDSNVIKKSVSKLLMKELEATASAKCDSLYTLDVLEAIGNLGGEKFVPVLINLSNTQCTCSDSMKIGIIHALRQMVDKPEVIEFLTTLLMNSTIDCSIRKEIVATLFSSKLITISGSQTLHQSQYKFTNPIETNPVVTMLSESILNSTDSADDCIKEELEKALKMNNNEYQSARRKRSVDNGFWDDSSCTDHSSTPAKAPSTPEFPMVSDGKKDKKRLVETPSVGYVQRRKCTAIKSFGPKQVQAILRADIINDVLDSSENPDYKLTANFGLSSHVLGKNVDVGKMYLYAKRNISRAYVSLFGQTLLDSQRDSCDTRPLEPYRYTAYVPLYDFNIWVVRLGLGLRFNGELAFDHLKSNCLSNTEKKKRSEASSESEIDELLIKPGAQLRVAGEASGTILLLRGGVDIGGDFNYQSDLQFKPKPGFCLTAYNAHRPMNVSVQPWFQFWDSSCQEWSNRHIYRPEMLNWKVTESRSSPWIQNECIIRK</sequence>
<evidence type="ECO:0000256" key="2">
    <source>
        <dbReference type="SAM" id="SignalP"/>
    </source>
</evidence>
<dbReference type="Pfam" id="PF01347">
    <property type="entry name" value="Vitellogenin_N"/>
    <property type="match status" value="1"/>
</dbReference>
<dbReference type="SUPFAM" id="SSF48431">
    <property type="entry name" value="Lipovitellin-phosvitin complex, superhelical domain"/>
    <property type="match status" value="1"/>
</dbReference>
<dbReference type="GO" id="GO:0005319">
    <property type="term" value="F:lipid transporter activity"/>
    <property type="evidence" value="ECO:0007669"/>
    <property type="project" value="InterPro"/>
</dbReference>
<evidence type="ECO:0000256" key="1">
    <source>
        <dbReference type="SAM" id="MobiDB-lite"/>
    </source>
</evidence>
<accession>T1K6S6</accession>
<keyword evidence="2" id="KW-0732">Signal</keyword>
<name>T1K6S6_TETUR</name>
<feature type="domain" description="Vitellogenin" evidence="3">
    <location>
        <begin position="546"/>
        <end position="698"/>
    </location>
</feature>
<proteinExistence type="predicted"/>
<evidence type="ECO:0000313" key="5">
    <source>
        <dbReference type="Proteomes" id="UP000015104"/>
    </source>
</evidence>
<feature type="region of interest" description="Disordered" evidence="1">
    <location>
        <begin position="160"/>
        <end position="182"/>
    </location>
</feature>
<dbReference type="AlphaFoldDB" id="T1K6S6"/>
<organism evidence="4 5">
    <name type="scientific">Tetranychus urticae</name>
    <name type="common">Two-spotted spider mite</name>
    <dbReference type="NCBI Taxonomy" id="32264"/>
    <lineage>
        <taxon>Eukaryota</taxon>
        <taxon>Metazoa</taxon>
        <taxon>Ecdysozoa</taxon>
        <taxon>Arthropoda</taxon>
        <taxon>Chelicerata</taxon>
        <taxon>Arachnida</taxon>
        <taxon>Acari</taxon>
        <taxon>Acariformes</taxon>
        <taxon>Trombidiformes</taxon>
        <taxon>Prostigmata</taxon>
        <taxon>Eleutherengona</taxon>
        <taxon>Raphignathae</taxon>
        <taxon>Tetranychoidea</taxon>
        <taxon>Tetranychidae</taxon>
        <taxon>Tetranychus</taxon>
    </lineage>
</organism>
<reference evidence="5" key="1">
    <citation type="submission" date="2011-08" db="EMBL/GenBank/DDBJ databases">
        <authorList>
            <person name="Rombauts S."/>
        </authorList>
    </citation>
    <scope>NUCLEOTIDE SEQUENCE</scope>
    <source>
        <strain evidence="5">London</strain>
    </source>
</reference>
<feature type="chain" id="PRO_5004591173" description="Vitellogenin domain-containing protein" evidence="2">
    <location>
        <begin position="24"/>
        <end position="1075"/>
    </location>
</feature>
<reference evidence="4" key="2">
    <citation type="submission" date="2015-06" db="UniProtKB">
        <authorList>
            <consortium name="EnsemblMetazoa"/>
        </authorList>
    </citation>
    <scope>IDENTIFICATION</scope>
</reference>
<dbReference type="InterPro" id="IPR001747">
    <property type="entry name" value="Vitellogenin_N"/>
</dbReference>
<dbReference type="Gene3D" id="1.25.10.20">
    <property type="entry name" value="Vitellinogen, superhelical"/>
    <property type="match status" value="1"/>
</dbReference>
<evidence type="ECO:0000313" key="4">
    <source>
        <dbReference type="EnsemblMetazoa" id="tetur06g01560.1"/>
    </source>
</evidence>
<evidence type="ECO:0000259" key="3">
    <source>
        <dbReference type="Pfam" id="PF01347"/>
    </source>
</evidence>
<feature type="signal peptide" evidence="2">
    <location>
        <begin position="1"/>
        <end position="23"/>
    </location>
</feature>
<dbReference type="Proteomes" id="UP000015104">
    <property type="component" value="Unassembled WGS sequence"/>
</dbReference>